<protein>
    <submittedName>
        <fullName evidence="1">Uncharacterized protein</fullName>
    </submittedName>
</protein>
<comment type="caution">
    <text evidence="1">The sequence shown here is derived from an EMBL/GenBank/DDBJ whole genome shotgun (WGS) entry which is preliminary data.</text>
</comment>
<proteinExistence type="predicted"/>
<evidence type="ECO:0000313" key="2">
    <source>
        <dbReference type="Proteomes" id="UP001283361"/>
    </source>
</evidence>
<sequence>MELPIKCVETRRIERVCVPRCTMDGFPLILCLRHTEVNQRSIETASEKIIGVRWCKPRVLLDVQSPITVGV</sequence>
<evidence type="ECO:0000313" key="1">
    <source>
        <dbReference type="EMBL" id="KAK3784723.1"/>
    </source>
</evidence>
<dbReference type="Proteomes" id="UP001283361">
    <property type="component" value="Unassembled WGS sequence"/>
</dbReference>
<accession>A0AAE1DX34</accession>
<organism evidence="1 2">
    <name type="scientific">Elysia crispata</name>
    <name type="common">lettuce slug</name>
    <dbReference type="NCBI Taxonomy" id="231223"/>
    <lineage>
        <taxon>Eukaryota</taxon>
        <taxon>Metazoa</taxon>
        <taxon>Spiralia</taxon>
        <taxon>Lophotrochozoa</taxon>
        <taxon>Mollusca</taxon>
        <taxon>Gastropoda</taxon>
        <taxon>Heterobranchia</taxon>
        <taxon>Euthyneura</taxon>
        <taxon>Panpulmonata</taxon>
        <taxon>Sacoglossa</taxon>
        <taxon>Placobranchoidea</taxon>
        <taxon>Plakobranchidae</taxon>
        <taxon>Elysia</taxon>
    </lineage>
</organism>
<gene>
    <name evidence="1" type="ORF">RRG08_032176</name>
</gene>
<keyword evidence="2" id="KW-1185">Reference proteome</keyword>
<reference evidence="1" key="1">
    <citation type="journal article" date="2023" name="G3 (Bethesda)">
        <title>A reference genome for the long-term kleptoplast-retaining sea slug Elysia crispata morphotype clarki.</title>
        <authorList>
            <person name="Eastman K.E."/>
            <person name="Pendleton A.L."/>
            <person name="Shaikh M.A."/>
            <person name="Suttiyut T."/>
            <person name="Ogas R."/>
            <person name="Tomko P."/>
            <person name="Gavelis G."/>
            <person name="Widhalm J.R."/>
            <person name="Wisecaver J.H."/>
        </authorList>
    </citation>
    <scope>NUCLEOTIDE SEQUENCE</scope>
    <source>
        <strain evidence="1">ECLA1</strain>
    </source>
</reference>
<dbReference type="AlphaFoldDB" id="A0AAE1DX34"/>
<name>A0AAE1DX34_9GAST</name>
<dbReference type="EMBL" id="JAWDGP010002216">
    <property type="protein sequence ID" value="KAK3784723.1"/>
    <property type="molecule type" value="Genomic_DNA"/>
</dbReference>